<dbReference type="STRING" id="1796646.A4V02_02165"/>
<dbReference type="GO" id="GO:0003824">
    <property type="term" value="F:catalytic activity"/>
    <property type="evidence" value="ECO:0007669"/>
    <property type="project" value="InterPro"/>
</dbReference>
<dbReference type="Pfam" id="PF03065">
    <property type="entry name" value="Glyco_hydro_57"/>
    <property type="match status" value="1"/>
</dbReference>
<accession>A0A1Z2XEK4</accession>
<accession>A0A1B1S783</accession>
<keyword evidence="2" id="KW-0119">Carbohydrate metabolism</keyword>
<dbReference type="Proteomes" id="UP000186351">
    <property type="component" value="Chromosome"/>
</dbReference>
<evidence type="ECO:0000256" key="1">
    <source>
        <dbReference type="ARBA" id="ARBA00006821"/>
    </source>
</evidence>
<dbReference type="KEGG" id="pary:A4V02_02165"/>
<dbReference type="CDD" id="cd10795">
    <property type="entry name" value="GH57N_MJA1_like"/>
    <property type="match status" value="1"/>
</dbReference>
<name>A0A1B1S783_9BACT</name>
<feature type="compositionally biased region" description="Basic and acidic residues" evidence="4">
    <location>
        <begin position="472"/>
        <end position="500"/>
    </location>
</feature>
<dbReference type="Gene3D" id="3.20.110.20">
    <property type="match status" value="1"/>
</dbReference>
<dbReference type="InterPro" id="IPR052046">
    <property type="entry name" value="GH57_Enzymes"/>
</dbReference>
<evidence type="ECO:0000256" key="3">
    <source>
        <dbReference type="SAM" id="Coils"/>
    </source>
</evidence>
<dbReference type="PANTHER" id="PTHR36306:SF1">
    <property type="entry name" value="ALPHA-AMYLASE-RELATED"/>
    <property type="match status" value="1"/>
</dbReference>
<dbReference type="SUPFAM" id="SSF88713">
    <property type="entry name" value="Glycoside hydrolase/deacetylase"/>
    <property type="match status" value="1"/>
</dbReference>
<dbReference type="OrthoDB" id="138256at2"/>
<evidence type="ECO:0000313" key="7">
    <source>
        <dbReference type="Proteomes" id="UP000186351"/>
    </source>
</evidence>
<sequence>MKAICFYFQIHQPFRLKRYRFFDIGNDHYYDDEFTNEDILSRIAHRSYIPAAESLLRMIEESKGKFRCAISLTGVVIEQLEIYVPEFLDLLKKLADTGCVEFLAETYSHSLASLIDPEEFEAQVKAHDQLIYEKFGQHPKVLRNTELIYCDEMAPMIHSMGYKGVITEGAKHILGWKSPNYVYQAASCPKLKLLLKNDKLSDDIARNFSNTSWEAYPLTADKYIDWIASTPADEQVVNLFMNLETFGDFQPRETGIFQFLEALPRFAAERGVEFITPSDAISKLKPVAELSVLHPISWADEAHDTSAWLGNKLQNEAFNKLYSVAERVRLCTDRRLKQDWNHLQSSDHFFYMSTKHFNDGAAHAMFSPYETPYQAFTNYMNVLADFLVRVDEQYPKSIDNEELNALLSTINNQNSEIEMLNKELQSMRNNLEHLNEEHATRAAVAQGKKLDENLQVEEAPAKKATVKKGCKKNVEKAPKAEKKPRASKKAKNDAADEPKA</sequence>
<feature type="domain" description="Glycoside hydrolase family 57 N-terminal" evidence="5">
    <location>
        <begin position="6"/>
        <end position="290"/>
    </location>
</feature>
<dbReference type="InterPro" id="IPR011330">
    <property type="entry name" value="Glyco_hydro/deAcase_b/a-brl"/>
</dbReference>
<keyword evidence="7" id="KW-1185">Reference proteome</keyword>
<proteinExistence type="inferred from homology"/>
<keyword evidence="3" id="KW-0175">Coiled coil</keyword>
<evidence type="ECO:0000313" key="6">
    <source>
        <dbReference type="EMBL" id="ANU62648.1"/>
    </source>
</evidence>
<dbReference type="InterPro" id="IPR004300">
    <property type="entry name" value="Glyco_hydro_57_N"/>
</dbReference>
<evidence type="ECO:0000256" key="4">
    <source>
        <dbReference type="SAM" id="MobiDB-lite"/>
    </source>
</evidence>
<protein>
    <submittedName>
        <fullName evidence="6">Alpha-amylase</fullName>
    </submittedName>
</protein>
<comment type="similarity">
    <text evidence="1">Belongs to the glycosyl hydrolase 57 family.</text>
</comment>
<evidence type="ECO:0000259" key="5">
    <source>
        <dbReference type="Pfam" id="PF03065"/>
    </source>
</evidence>
<feature type="region of interest" description="Disordered" evidence="4">
    <location>
        <begin position="452"/>
        <end position="500"/>
    </location>
</feature>
<reference evidence="7" key="1">
    <citation type="submission" date="2016-04" db="EMBL/GenBank/DDBJ databases">
        <title>Complete Genome Sequences of Twelve Strains of a Stable Defined Moderately Diverse Mouse Microbiota 2 (sDMDMm2).</title>
        <authorList>
            <person name="Uchimura Y."/>
            <person name="Wyss M."/>
            <person name="Brugiroux S."/>
            <person name="Limenitakis J.P."/>
            <person name="Stecher B."/>
            <person name="McCoy K.D."/>
            <person name="Macpherson A.J."/>
        </authorList>
    </citation>
    <scope>NUCLEOTIDE SEQUENCE [LARGE SCALE GENOMIC DNA]</scope>
    <source>
        <strain evidence="7">YL27</strain>
    </source>
</reference>
<dbReference type="EMBL" id="CP015402">
    <property type="protein sequence ID" value="ANU62648.1"/>
    <property type="molecule type" value="Genomic_DNA"/>
</dbReference>
<feature type="coiled-coil region" evidence="3">
    <location>
        <begin position="403"/>
        <end position="441"/>
    </location>
</feature>
<dbReference type="AlphaFoldDB" id="A0A1B1S783"/>
<gene>
    <name evidence="6" type="ORF">A4V02_02165</name>
</gene>
<evidence type="ECO:0000256" key="2">
    <source>
        <dbReference type="ARBA" id="ARBA00023277"/>
    </source>
</evidence>
<dbReference type="PANTHER" id="PTHR36306">
    <property type="entry name" value="ALPHA-AMYLASE-RELATED-RELATED"/>
    <property type="match status" value="1"/>
</dbReference>
<dbReference type="RefSeq" id="WP_068960030.1">
    <property type="nucleotide sequence ID" value="NZ_CP015402.2"/>
</dbReference>
<dbReference type="GeneID" id="65535643"/>
<dbReference type="GO" id="GO:0005975">
    <property type="term" value="P:carbohydrate metabolic process"/>
    <property type="evidence" value="ECO:0007669"/>
    <property type="project" value="InterPro"/>
</dbReference>
<organism evidence="6 7">
    <name type="scientific">Muribaculum intestinale</name>
    <dbReference type="NCBI Taxonomy" id="1796646"/>
    <lineage>
        <taxon>Bacteria</taxon>
        <taxon>Pseudomonadati</taxon>
        <taxon>Bacteroidota</taxon>
        <taxon>Bacteroidia</taxon>
        <taxon>Bacteroidales</taxon>
        <taxon>Muribaculaceae</taxon>
        <taxon>Muribaculum</taxon>
    </lineage>
</organism>